<dbReference type="EMBL" id="OBEH01000002">
    <property type="protein sequence ID" value="SNY99558.1"/>
    <property type="molecule type" value="Genomic_DNA"/>
</dbReference>
<evidence type="ECO:0000313" key="2">
    <source>
        <dbReference type="EMBL" id="SNY99558.1"/>
    </source>
</evidence>
<feature type="transmembrane region" description="Helical" evidence="1">
    <location>
        <begin position="64"/>
        <end position="84"/>
    </location>
</feature>
<dbReference type="AlphaFoldDB" id="A0A285MQY8"/>
<organism evidence="2 3">
    <name type="scientific">Flagellimonas pacifica</name>
    <dbReference type="NCBI Taxonomy" id="1247520"/>
    <lineage>
        <taxon>Bacteria</taxon>
        <taxon>Pseudomonadati</taxon>
        <taxon>Bacteroidota</taxon>
        <taxon>Flavobacteriia</taxon>
        <taxon>Flavobacteriales</taxon>
        <taxon>Flavobacteriaceae</taxon>
        <taxon>Flagellimonas</taxon>
    </lineage>
</organism>
<keyword evidence="1" id="KW-0472">Membrane</keyword>
<gene>
    <name evidence="2" type="ORF">SAMN06265377_1369</name>
</gene>
<reference evidence="3" key="1">
    <citation type="submission" date="2017-09" db="EMBL/GenBank/DDBJ databases">
        <authorList>
            <person name="Varghese N."/>
            <person name="Submissions S."/>
        </authorList>
    </citation>
    <scope>NUCLEOTIDE SEQUENCE [LARGE SCALE GENOMIC DNA]</scope>
    <source>
        <strain evidence="3">DSM 25885</strain>
    </source>
</reference>
<protein>
    <submittedName>
        <fullName evidence="2">Uncharacterized protein</fullName>
    </submittedName>
</protein>
<dbReference type="OrthoDB" id="9933607at2"/>
<proteinExistence type="predicted"/>
<name>A0A285MQY8_9FLAO</name>
<dbReference type="Proteomes" id="UP000219048">
    <property type="component" value="Unassembled WGS sequence"/>
</dbReference>
<keyword evidence="1" id="KW-1133">Transmembrane helix</keyword>
<keyword evidence="3" id="KW-1185">Reference proteome</keyword>
<keyword evidence="1" id="KW-0812">Transmembrane</keyword>
<evidence type="ECO:0000313" key="3">
    <source>
        <dbReference type="Proteomes" id="UP000219048"/>
    </source>
</evidence>
<evidence type="ECO:0000256" key="1">
    <source>
        <dbReference type="SAM" id="Phobius"/>
    </source>
</evidence>
<sequence length="114" mass="13242">MAEENNPENEENSSNKELVEVLKEFLKDTNLEKIITSYNQGKKEEWEAKKTFSTDNLSFWHKRFFKDSFIVFLILFAIVLLAWVDKISESTLGTLLGSVIGYAIGNSRRFKEKD</sequence>
<accession>A0A285MQY8</accession>
<dbReference type="RefSeq" id="WP_097045051.1">
    <property type="nucleotide sequence ID" value="NZ_OBEH01000002.1"/>
</dbReference>